<dbReference type="SUPFAM" id="SSF88723">
    <property type="entry name" value="PIN domain-like"/>
    <property type="match status" value="1"/>
</dbReference>
<evidence type="ECO:0000313" key="3">
    <source>
        <dbReference type="Proteomes" id="UP000076131"/>
    </source>
</evidence>
<dbReference type="AlphaFoldDB" id="A0A154QL62"/>
<name>A0A154QL62_9GAMM</name>
<dbReference type="Gene3D" id="3.40.50.1010">
    <property type="entry name" value="5'-nuclease"/>
    <property type="match status" value="1"/>
</dbReference>
<keyword evidence="3" id="KW-1185">Reference proteome</keyword>
<accession>A0A154QL62</accession>
<dbReference type="RefSeq" id="WP_063107583.1">
    <property type="nucleotide sequence ID" value="NZ_LVJS01000020.1"/>
</dbReference>
<dbReference type="Proteomes" id="UP000076131">
    <property type="component" value="Unassembled WGS sequence"/>
</dbReference>
<gene>
    <name evidence="2" type="ORF">RHOFW104T7_07010</name>
</gene>
<dbReference type="CDD" id="cd18683">
    <property type="entry name" value="PIN_VapC-like"/>
    <property type="match status" value="1"/>
</dbReference>
<dbReference type="Pfam" id="PF01850">
    <property type="entry name" value="PIN"/>
    <property type="match status" value="1"/>
</dbReference>
<dbReference type="EMBL" id="LVJS01000020">
    <property type="protein sequence ID" value="KZC24752.1"/>
    <property type="molecule type" value="Genomic_DNA"/>
</dbReference>
<dbReference type="PANTHER" id="PTHR39664">
    <property type="match status" value="1"/>
</dbReference>
<protein>
    <submittedName>
        <fullName evidence="2">Twitching motility protein PilT</fullName>
    </submittedName>
</protein>
<dbReference type="InterPro" id="IPR029060">
    <property type="entry name" value="PIN-like_dom_sf"/>
</dbReference>
<organism evidence="2 3">
    <name type="scientific">Rhodanobacter thiooxydans</name>
    <dbReference type="NCBI Taxonomy" id="416169"/>
    <lineage>
        <taxon>Bacteria</taxon>
        <taxon>Pseudomonadati</taxon>
        <taxon>Pseudomonadota</taxon>
        <taxon>Gammaproteobacteria</taxon>
        <taxon>Lysobacterales</taxon>
        <taxon>Rhodanobacteraceae</taxon>
        <taxon>Rhodanobacter</taxon>
    </lineage>
</organism>
<dbReference type="PANTHER" id="PTHR39664:SF2">
    <property type="entry name" value="NUCLEIC ACID-BINDING PROTEIN, CONTAINING PIN DOMAIN-RELATED"/>
    <property type="match status" value="1"/>
</dbReference>
<evidence type="ECO:0000259" key="1">
    <source>
        <dbReference type="Pfam" id="PF01850"/>
    </source>
</evidence>
<evidence type="ECO:0000313" key="2">
    <source>
        <dbReference type="EMBL" id="KZC24752.1"/>
    </source>
</evidence>
<proteinExistence type="predicted"/>
<sequence length="131" mass="14145">MIGLDTNVLVRYIMQDDTTQSAKASALLDALTVEAPGWISIVSAIELAWVLGAAYGLDRAQLTEALEALLRTKELIVERAEVVWKAVRVYRNSKADFADCLIACTATSAGCEHTMTFDRGAAKHAGMSLIT</sequence>
<comment type="caution">
    <text evidence="2">The sequence shown here is derived from an EMBL/GenBank/DDBJ whole genome shotgun (WGS) entry which is preliminary data.</text>
</comment>
<dbReference type="InterPro" id="IPR002716">
    <property type="entry name" value="PIN_dom"/>
</dbReference>
<dbReference type="eggNOG" id="COG5611">
    <property type="taxonomic scope" value="Bacteria"/>
</dbReference>
<reference evidence="2 3" key="1">
    <citation type="journal article" date="2016" name="MBio">
        <title>Lateral Gene Transfer in a Heavy Metal-Contaminated-Groundwater Microbial Community.</title>
        <authorList>
            <person name="Hemme C.L."/>
            <person name="Green S.J."/>
            <person name="Rishishwar L."/>
            <person name="Prakash O."/>
            <person name="Pettenato A."/>
            <person name="Chakraborty R."/>
            <person name="Deutschbauer A.M."/>
            <person name="Van Nostrand J.D."/>
            <person name="Wu L."/>
            <person name="He Z."/>
            <person name="Jordan I.K."/>
            <person name="Hazen T.C."/>
            <person name="Arkin A.P."/>
            <person name="Kostka J.E."/>
            <person name="Zhou J."/>
        </authorList>
    </citation>
    <scope>NUCLEOTIDE SEQUENCE [LARGE SCALE GENOMIC DNA]</scope>
    <source>
        <strain evidence="2 3">FW104-T7</strain>
    </source>
</reference>
<dbReference type="STRING" id="416169.RHOFW104T7_07010"/>
<feature type="domain" description="PIN" evidence="1">
    <location>
        <begin position="4"/>
        <end position="125"/>
    </location>
</feature>